<reference evidence="2" key="1">
    <citation type="submission" date="2022-08" db="EMBL/GenBank/DDBJ databases">
        <authorList>
            <person name="Kallberg Y."/>
            <person name="Tangrot J."/>
            <person name="Rosling A."/>
        </authorList>
    </citation>
    <scope>NUCLEOTIDE SEQUENCE</scope>
    <source>
        <strain evidence="2">Wild A</strain>
    </source>
</reference>
<evidence type="ECO:0000313" key="3">
    <source>
        <dbReference type="Proteomes" id="UP001153678"/>
    </source>
</evidence>
<organism evidence="2 3">
    <name type="scientific">Funneliformis geosporum</name>
    <dbReference type="NCBI Taxonomy" id="1117311"/>
    <lineage>
        <taxon>Eukaryota</taxon>
        <taxon>Fungi</taxon>
        <taxon>Fungi incertae sedis</taxon>
        <taxon>Mucoromycota</taxon>
        <taxon>Glomeromycotina</taxon>
        <taxon>Glomeromycetes</taxon>
        <taxon>Glomerales</taxon>
        <taxon>Glomeraceae</taxon>
        <taxon>Funneliformis</taxon>
    </lineage>
</organism>
<sequence length="154" mass="17374">MDDHNLPDTSMSVNDNCVNVKDFQTEISGAVTAAHENGDNGNEYIDLDFEFLNEEWGDDEDSDGNDTNDFTELKVTKLVWKEDNQFEKIKRGIYIKGKTSKSTYYDKYGPNGTFTKAAASVKKITNFFKVRSNTQDKAQDPESEITKSDLKSSS</sequence>
<dbReference type="OrthoDB" id="2379098at2759"/>
<protein>
    <submittedName>
        <fullName evidence="2">7472_t:CDS:1</fullName>
    </submittedName>
</protein>
<evidence type="ECO:0000313" key="2">
    <source>
        <dbReference type="EMBL" id="CAI2175029.1"/>
    </source>
</evidence>
<dbReference type="EMBL" id="CAMKVN010001300">
    <property type="protein sequence ID" value="CAI2175029.1"/>
    <property type="molecule type" value="Genomic_DNA"/>
</dbReference>
<evidence type="ECO:0000256" key="1">
    <source>
        <dbReference type="SAM" id="MobiDB-lite"/>
    </source>
</evidence>
<proteinExistence type="predicted"/>
<name>A0A9W4WNH2_9GLOM</name>
<feature type="compositionally biased region" description="Basic and acidic residues" evidence="1">
    <location>
        <begin position="137"/>
        <end position="154"/>
    </location>
</feature>
<dbReference type="Proteomes" id="UP001153678">
    <property type="component" value="Unassembled WGS sequence"/>
</dbReference>
<accession>A0A9W4WNH2</accession>
<gene>
    <name evidence="2" type="ORF">FWILDA_LOCUS6888</name>
</gene>
<keyword evidence="3" id="KW-1185">Reference proteome</keyword>
<feature type="region of interest" description="Disordered" evidence="1">
    <location>
        <begin position="133"/>
        <end position="154"/>
    </location>
</feature>
<comment type="caution">
    <text evidence="2">The sequence shown here is derived from an EMBL/GenBank/DDBJ whole genome shotgun (WGS) entry which is preliminary data.</text>
</comment>
<dbReference type="AlphaFoldDB" id="A0A9W4WNH2"/>